<dbReference type="InterPro" id="IPR004706">
    <property type="entry name" value="Arsenical-R_Acr3"/>
</dbReference>
<sequence length="329" mass="35614">MDLVEKYQSALVLAAIAVGLAVGQIDGVASVADRLILPFLMVMLFAAFVGIPLSHLREAFGNRRVVGSSLLVNFVWSPLLAVGLGAVFLRDQPALWVGLIMLLVTPCTDWYLVFTDIADGDVPLATSVLPYNLVLQLVLLPVYLYAFAGTLVDLPLALLVESVLLVLVVPLIFGGIARWGLTQTKGETWFRERFLPRLSPIQIVFLALAIGAMFASQGEVVVENPRLLALLAVPVVLFYAINLAVGFAAGRLLSFSYGEMVCFNNTILSRNSPTALAIAVVAFPNEPLIPLALVIGPLLELPLLGVIAQVHLAVRERWTTRFDVSSNDR</sequence>
<feature type="transmembrane region" description="Helical" evidence="8">
    <location>
        <begin position="94"/>
        <end position="112"/>
    </location>
</feature>
<dbReference type="GO" id="GO:0015297">
    <property type="term" value="F:antiporter activity"/>
    <property type="evidence" value="ECO:0007669"/>
    <property type="project" value="InterPro"/>
</dbReference>
<evidence type="ECO:0000256" key="8">
    <source>
        <dbReference type="SAM" id="Phobius"/>
    </source>
</evidence>
<dbReference type="HOGENOM" id="CLU_022869_0_0_2"/>
<feature type="transmembrane region" description="Helical" evidence="8">
    <location>
        <begin position="289"/>
        <end position="314"/>
    </location>
</feature>
<comment type="similarity">
    <text evidence="2">Belongs to the arsenical resistance-3 (ACR3) (TC 2.A.59) family.</text>
</comment>
<dbReference type="Proteomes" id="UP000000740">
    <property type="component" value="Chromosome 1"/>
</dbReference>
<feature type="transmembrane region" description="Helical" evidence="8">
    <location>
        <begin position="261"/>
        <end position="283"/>
    </location>
</feature>
<dbReference type="EMBL" id="CP001365">
    <property type="protein sequence ID" value="ACM55677.1"/>
    <property type="molecule type" value="Genomic_DNA"/>
</dbReference>
<organism evidence="9 10">
    <name type="scientific">Halorubrum lacusprofundi (strain ATCC 49239 / DSM 5036 / JCM 8891 / ACAM 34)</name>
    <dbReference type="NCBI Taxonomy" id="416348"/>
    <lineage>
        <taxon>Archaea</taxon>
        <taxon>Methanobacteriati</taxon>
        <taxon>Methanobacteriota</taxon>
        <taxon>Stenosarchaea group</taxon>
        <taxon>Halobacteria</taxon>
        <taxon>Halobacteriales</taxon>
        <taxon>Haloferacaceae</taxon>
        <taxon>Halorubrum</taxon>
    </lineage>
</organism>
<dbReference type="Pfam" id="PF01758">
    <property type="entry name" value="SBF"/>
    <property type="match status" value="1"/>
</dbReference>
<dbReference type="KEGG" id="hla:Hlac_0071"/>
<evidence type="ECO:0000256" key="6">
    <source>
        <dbReference type="ARBA" id="ARBA00022989"/>
    </source>
</evidence>
<evidence type="ECO:0000256" key="4">
    <source>
        <dbReference type="ARBA" id="ARBA00022475"/>
    </source>
</evidence>
<dbReference type="eggNOG" id="arCOG02190">
    <property type="taxonomic scope" value="Archaea"/>
</dbReference>
<dbReference type="InterPro" id="IPR038770">
    <property type="entry name" value="Na+/solute_symporter_sf"/>
</dbReference>
<dbReference type="InterPro" id="IPR002657">
    <property type="entry name" value="BilAc:Na_symport/Acr3"/>
</dbReference>
<dbReference type="GO" id="GO:0015105">
    <property type="term" value="F:arsenite transmembrane transporter activity"/>
    <property type="evidence" value="ECO:0007669"/>
    <property type="project" value="TreeGrafter"/>
</dbReference>
<accession>B9LQS5</accession>
<name>B9LQS5_HALLT</name>
<dbReference type="GeneID" id="7401426"/>
<feature type="transmembrane region" description="Helical" evidence="8">
    <location>
        <begin position="227"/>
        <end position="249"/>
    </location>
</feature>
<keyword evidence="7 8" id="KW-0472">Membrane</keyword>
<protein>
    <submittedName>
        <fullName evidence="9">Bile acid:sodium symporter</fullName>
    </submittedName>
</protein>
<evidence type="ECO:0000256" key="7">
    <source>
        <dbReference type="ARBA" id="ARBA00023136"/>
    </source>
</evidence>
<keyword evidence="5 8" id="KW-0812">Transmembrane</keyword>
<feature type="transmembrane region" description="Helical" evidence="8">
    <location>
        <begin position="154"/>
        <end position="173"/>
    </location>
</feature>
<dbReference type="RefSeq" id="WP_012659321.1">
    <property type="nucleotide sequence ID" value="NC_012029.1"/>
</dbReference>
<dbReference type="GO" id="GO:0005886">
    <property type="term" value="C:plasma membrane"/>
    <property type="evidence" value="ECO:0007669"/>
    <property type="project" value="UniProtKB-SubCell"/>
</dbReference>
<keyword evidence="10" id="KW-1185">Reference proteome</keyword>
<keyword evidence="6 8" id="KW-1133">Transmembrane helix</keyword>
<dbReference type="AlphaFoldDB" id="B9LQS5"/>
<evidence type="ECO:0000256" key="1">
    <source>
        <dbReference type="ARBA" id="ARBA00004651"/>
    </source>
</evidence>
<gene>
    <name evidence="9" type="ordered locus">Hlac_0071</name>
</gene>
<keyword evidence="4" id="KW-1003">Cell membrane</keyword>
<dbReference type="Gene3D" id="1.20.1530.20">
    <property type="match status" value="1"/>
</dbReference>
<evidence type="ECO:0000256" key="5">
    <source>
        <dbReference type="ARBA" id="ARBA00022692"/>
    </source>
</evidence>
<keyword evidence="3" id="KW-0813">Transport</keyword>
<proteinExistence type="inferred from homology"/>
<dbReference type="PANTHER" id="PTHR43057:SF1">
    <property type="entry name" value="ARSENICAL-RESISTANCE PROTEIN 3"/>
    <property type="match status" value="1"/>
</dbReference>
<evidence type="ECO:0000313" key="9">
    <source>
        <dbReference type="EMBL" id="ACM55677.1"/>
    </source>
</evidence>
<reference evidence="9 10" key="1">
    <citation type="journal article" date="2016" name="Stand. Genomic Sci.">
        <title>Complete genome sequence of the Antarctic Halorubrum lacusprofundi type strain ACAM 34.</title>
        <authorList>
            <person name="Anderson I.J."/>
            <person name="DasSarma P."/>
            <person name="Lucas S."/>
            <person name="Copeland A."/>
            <person name="Lapidus A."/>
            <person name="Del Rio T.G."/>
            <person name="Tice H."/>
            <person name="Dalin E."/>
            <person name="Bruce D.C."/>
            <person name="Goodwin L."/>
            <person name="Pitluck S."/>
            <person name="Sims D."/>
            <person name="Brettin T.S."/>
            <person name="Detter J.C."/>
            <person name="Han C.S."/>
            <person name="Larimer F."/>
            <person name="Hauser L."/>
            <person name="Land M."/>
            <person name="Ivanova N."/>
            <person name="Richardson P."/>
            <person name="Cavicchioli R."/>
            <person name="DasSarma S."/>
            <person name="Woese C.R."/>
            <person name="Kyrpides N.C."/>
        </authorList>
    </citation>
    <scope>NUCLEOTIDE SEQUENCE [LARGE SCALE GENOMIC DNA]</scope>
    <source>
        <strain evidence="10">ATCC 49239 / DSM 5036 / JCM 8891 / ACAM 34</strain>
    </source>
</reference>
<evidence type="ECO:0000256" key="3">
    <source>
        <dbReference type="ARBA" id="ARBA00022448"/>
    </source>
</evidence>
<feature type="transmembrane region" description="Helical" evidence="8">
    <location>
        <begin position="65"/>
        <end position="88"/>
    </location>
</feature>
<evidence type="ECO:0000313" key="10">
    <source>
        <dbReference type="Proteomes" id="UP000000740"/>
    </source>
</evidence>
<evidence type="ECO:0000256" key="2">
    <source>
        <dbReference type="ARBA" id="ARBA00010110"/>
    </source>
</evidence>
<feature type="transmembrane region" description="Helical" evidence="8">
    <location>
        <begin position="124"/>
        <end position="148"/>
    </location>
</feature>
<feature type="transmembrane region" description="Helical" evidence="8">
    <location>
        <begin position="194"/>
        <end position="215"/>
    </location>
</feature>
<feature type="transmembrane region" description="Helical" evidence="8">
    <location>
        <begin position="35"/>
        <end position="53"/>
    </location>
</feature>
<comment type="subcellular location">
    <subcellularLocation>
        <location evidence="1">Cell membrane</location>
        <topology evidence="1">Multi-pass membrane protein</topology>
    </subcellularLocation>
</comment>
<dbReference type="GO" id="GO:0015104">
    <property type="term" value="F:antimonite transmembrane transporter activity"/>
    <property type="evidence" value="ECO:0007669"/>
    <property type="project" value="TreeGrafter"/>
</dbReference>
<dbReference type="PANTHER" id="PTHR43057">
    <property type="entry name" value="ARSENITE EFFLUX TRANSPORTER"/>
    <property type="match status" value="1"/>
</dbReference>